<dbReference type="Proteomes" id="UP000266841">
    <property type="component" value="Unassembled WGS sequence"/>
</dbReference>
<gene>
    <name evidence="2" type="ORF">THAOC_10606</name>
</gene>
<dbReference type="AlphaFoldDB" id="K0STE8"/>
<feature type="region of interest" description="Disordered" evidence="1">
    <location>
        <begin position="107"/>
        <end position="131"/>
    </location>
</feature>
<keyword evidence="3" id="KW-1185">Reference proteome</keyword>
<evidence type="ECO:0000313" key="2">
    <source>
        <dbReference type="EMBL" id="EJK68234.1"/>
    </source>
</evidence>
<organism evidence="2 3">
    <name type="scientific">Thalassiosira oceanica</name>
    <name type="common">Marine diatom</name>
    <dbReference type="NCBI Taxonomy" id="159749"/>
    <lineage>
        <taxon>Eukaryota</taxon>
        <taxon>Sar</taxon>
        <taxon>Stramenopiles</taxon>
        <taxon>Ochrophyta</taxon>
        <taxon>Bacillariophyta</taxon>
        <taxon>Coscinodiscophyceae</taxon>
        <taxon>Thalassiosirophycidae</taxon>
        <taxon>Thalassiosirales</taxon>
        <taxon>Thalassiosiraceae</taxon>
        <taxon>Thalassiosira</taxon>
    </lineage>
</organism>
<evidence type="ECO:0000313" key="3">
    <source>
        <dbReference type="Proteomes" id="UP000266841"/>
    </source>
</evidence>
<dbReference type="EMBL" id="AGNL01011720">
    <property type="protein sequence ID" value="EJK68234.1"/>
    <property type="molecule type" value="Genomic_DNA"/>
</dbReference>
<name>K0STE8_THAOC</name>
<comment type="caution">
    <text evidence="2">The sequence shown here is derived from an EMBL/GenBank/DDBJ whole genome shotgun (WGS) entry which is preliminary data.</text>
</comment>
<proteinExistence type="predicted"/>
<accession>K0STE8</accession>
<evidence type="ECO:0000256" key="1">
    <source>
        <dbReference type="SAM" id="MobiDB-lite"/>
    </source>
</evidence>
<feature type="non-terminal residue" evidence="2">
    <location>
        <position position="1"/>
    </location>
</feature>
<protein>
    <submittedName>
        <fullName evidence="2">Uncharacterized protein</fullName>
    </submittedName>
</protein>
<reference evidence="2 3" key="1">
    <citation type="journal article" date="2012" name="Genome Biol.">
        <title>Genome and low-iron response of an oceanic diatom adapted to chronic iron limitation.</title>
        <authorList>
            <person name="Lommer M."/>
            <person name="Specht M."/>
            <person name="Roy A.S."/>
            <person name="Kraemer L."/>
            <person name="Andreson R."/>
            <person name="Gutowska M.A."/>
            <person name="Wolf J."/>
            <person name="Bergner S.V."/>
            <person name="Schilhabel M.B."/>
            <person name="Klostermeier U.C."/>
            <person name="Beiko R.G."/>
            <person name="Rosenstiel P."/>
            <person name="Hippler M."/>
            <person name="Laroche J."/>
        </authorList>
    </citation>
    <scope>NUCLEOTIDE SEQUENCE [LARGE SCALE GENOMIC DNA]</scope>
    <source>
        <strain evidence="2 3">CCMP1005</strain>
    </source>
</reference>
<sequence>ISNMCVRIRRARISTVCVPLPRALRSSLEFDRWLLTSLIWNGGAVVPAVARLPPWPAGRTGQPQTRRDDTMTIDDRQELGSLYWCMGESPHARASCGGTDSLASIISSQDRTTERGPDWGAASPRRHDNGQVLPRGAEEWMARTGLRVQGSTGCEYVRGANWESKVLPLVNKIGRETTSQRTTDIRKRYEGKETTSLRVDRLTSTLTPPLSTVAWVHGKGAYTVDTFTMEFGPSLPGCEQLFKIPSRKRLSGIIYLPMVCLACYGDEEIKARLNN</sequence>